<evidence type="ECO:0000313" key="2">
    <source>
        <dbReference type="Proteomes" id="UP000092583"/>
    </source>
</evidence>
<dbReference type="AlphaFoldDB" id="A0A1B9IVM6"/>
<sequence>MDPSAAIQPIDAKCFMEFRADEDVWQRYTRIPDHISETHWDTYQPDGYNSFPVPTLPGHTDECSRIDIRSTGTTYAWAMWCLTLKPLNLQVEAMDLPLGKRIPRQRMVHLDLPAAIQGAGQPVNCPEYAKGSRIRNASDIVESWAMIPPSALPALPGPLIPSSYDNHLTEDAHIRRIYKETRGSWLSWIGNCSNPDSRYVSALEQMSGVTHHKGVSHIDPLLQVYRDKLGVWWIALPVKVHPGWKDQAIPAFNKTRHDLHVPADLSSVLPY</sequence>
<dbReference type="Proteomes" id="UP000092583">
    <property type="component" value="Unassembled WGS sequence"/>
</dbReference>
<proteinExistence type="predicted"/>
<reference evidence="1 2" key="1">
    <citation type="submission" date="2013-07" db="EMBL/GenBank/DDBJ databases">
        <title>The Genome Sequence of Kwoniella mangroviensis CBS10435.</title>
        <authorList>
            <consortium name="The Broad Institute Genome Sequencing Platform"/>
            <person name="Cuomo C."/>
            <person name="Litvintseva A."/>
            <person name="Chen Y."/>
            <person name="Heitman J."/>
            <person name="Sun S."/>
            <person name="Springer D."/>
            <person name="Dromer F."/>
            <person name="Young S.K."/>
            <person name="Zeng Q."/>
            <person name="Gargeya S."/>
            <person name="Fitzgerald M."/>
            <person name="Abouelleil A."/>
            <person name="Alvarado L."/>
            <person name="Berlin A.M."/>
            <person name="Chapman S.B."/>
            <person name="Dewar J."/>
            <person name="Goldberg J."/>
            <person name="Griggs A."/>
            <person name="Gujja S."/>
            <person name="Hansen M."/>
            <person name="Howarth C."/>
            <person name="Imamovic A."/>
            <person name="Larimer J."/>
            <person name="McCowan C."/>
            <person name="Murphy C."/>
            <person name="Pearson M."/>
            <person name="Priest M."/>
            <person name="Roberts A."/>
            <person name="Saif S."/>
            <person name="Shea T."/>
            <person name="Sykes S."/>
            <person name="Wortman J."/>
            <person name="Nusbaum C."/>
            <person name="Birren B."/>
        </authorList>
    </citation>
    <scope>NUCLEOTIDE SEQUENCE [LARGE SCALE GENOMIC DNA]</scope>
    <source>
        <strain evidence="1 2">CBS 10435</strain>
    </source>
</reference>
<protein>
    <submittedName>
        <fullName evidence="1">Uncharacterized protein</fullName>
    </submittedName>
</protein>
<dbReference type="EMBL" id="KI669460">
    <property type="protein sequence ID" value="OCF59578.1"/>
    <property type="molecule type" value="Genomic_DNA"/>
</dbReference>
<name>A0A1B9IVM6_9TREE</name>
<keyword evidence="2" id="KW-1185">Reference proteome</keyword>
<evidence type="ECO:0000313" key="1">
    <source>
        <dbReference type="EMBL" id="OCF59578.1"/>
    </source>
</evidence>
<accession>A0A1B9IVM6</accession>
<reference evidence="2" key="2">
    <citation type="submission" date="2013-12" db="EMBL/GenBank/DDBJ databases">
        <title>Evolution of pathogenesis and genome organization in the Tremellales.</title>
        <authorList>
            <person name="Cuomo C."/>
            <person name="Litvintseva A."/>
            <person name="Heitman J."/>
            <person name="Chen Y."/>
            <person name="Sun S."/>
            <person name="Springer D."/>
            <person name="Dromer F."/>
            <person name="Young S."/>
            <person name="Zeng Q."/>
            <person name="Chapman S."/>
            <person name="Gujja S."/>
            <person name="Saif S."/>
            <person name="Birren B."/>
        </authorList>
    </citation>
    <scope>NUCLEOTIDE SEQUENCE [LARGE SCALE GENOMIC DNA]</scope>
    <source>
        <strain evidence="2">CBS 10435</strain>
    </source>
</reference>
<gene>
    <name evidence="1" type="ORF">L486_02249</name>
</gene>
<organism evidence="1 2">
    <name type="scientific">Kwoniella mangroviensis CBS 10435</name>
    <dbReference type="NCBI Taxonomy" id="1331196"/>
    <lineage>
        <taxon>Eukaryota</taxon>
        <taxon>Fungi</taxon>
        <taxon>Dikarya</taxon>
        <taxon>Basidiomycota</taxon>
        <taxon>Agaricomycotina</taxon>
        <taxon>Tremellomycetes</taxon>
        <taxon>Tremellales</taxon>
        <taxon>Cryptococcaceae</taxon>
        <taxon>Kwoniella</taxon>
    </lineage>
</organism>